<dbReference type="eggNOG" id="COG0640">
    <property type="taxonomic scope" value="Bacteria"/>
</dbReference>
<proteinExistence type="predicted"/>
<dbReference type="InterPro" id="IPR051011">
    <property type="entry name" value="Metal_resp_trans_reg"/>
</dbReference>
<dbReference type="PRINTS" id="PR00778">
    <property type="entry name" value="HTHARSR"/>
</dbReference>
<dbReference type="NCBIfam" id="NF033788">
    <property type="entry name" value="HTH_metalloreg"/>
    <property type="match status" value="1"/>
</dbReference>
<comment type="caution">
    <text evidence="5">The sequence shown here is derived from an EMBL/GenBank/DDBJ whole genome shotgun (WGS) entry which is preliminary data.</text>
</comment>
<dbReference type="EMBL" id="AAOA02000001">
    <property type="protein sequence ID" value="EAQ99505.1"/>
    <property type="molecule type" value="Genomic_DNA"/>
</dbReference>
<evidence type="ECO:0000313" key="5">
    <source>
        <dbReference type="EMBL" id="EAQ99505.1"/>
    </source>
</evidence>
<dbReference type="Gene3D" id="1.10.10.10">
    <property type="entry name" value="Winged helix-like DNA-binding domain superfamily/Winged helix DNA-binding domain"/>
    <property type="match status" value="1"/>
</dbReference>
<dbReference type="GO" id="GO:0003677">
    <property type="term" value="F:DNA binding"/>
    <property type="evidence" value="ECO:0007669"/>
    <property type="project" value="UniProtKB-KW"/>
</dbReference>
<keyword evidence="6" id="KW-1185">Reference proteome</keyword>
<organism evidence="5 6">
    <name type="scientific">Congregibacter litoralis KT71</name>
    <dbReference type="NCBI Taxonomy" id="314285"/>
    <lineage>
        <taxon>Bacteria</taxon>
        <taxon>Pseudomonadati</taxon>
        <taxon>Pseudomonadota</taxon>
        <taxon>Gammaproteobacteria</taxon>
        <taxon>Cellvibrionales</taxon>
        <taxon>Halieaceae</taxon>
        <taxon>Congregibacter</taxon>
    </lineage>
</organism>
<dbReference type="RefSeq" id="WP_008295962.1">
    <property type="nucleotide sequence ID" value="NZ_CM002299.1"/>
</dbReference>
<dbReference type="InterPro" id="IPR036388">
    <property type="entry name" value="WH-like_DNA-bd_sf"/>
</dbReference>
<gene>
    <name evidence="5" type="ORF">KT71_17586</name>
</gene>
<protein>
    <submittedName>
        <fullName evidence="5">Transcriptional regulator, ArsR family</fullName>
    </submittedName>
</protein>
<dbReference type="Pfam" id="PF12840">
    <property type="entry name" value="HTH_20"/>
    <property type="match status" value="1"/>
</dbReference>
<keyword evidence="2" id="KW-0238">DNA-binding</keyword>
<name>A4A482_9GAMM</name>
<dbReference type="PANTHER" id="PTHR43132:SF2">
    <property type="entry name" value="ARSENICAL RESISTANCE OPERON REPRESSOR ARSR-RELATED"/>
    <property type="match status" value="1"/>
</dbReference>
<evidence type="ECO:0000256" key="1">
    <source>
        <dbReference type="ARBA" id="ARBA00023015"/>
    </source>
</evidence>
<dbReference type="CDD" id="cd00090">
    <property type="entry name" value="HTH_ARSR"/>
    <property type="match status" value="1"/>
</dbReference>
<feature type="domain" description="HTH arsR-type" evidence="4">
    <location>
        <begin position="1"/>
        <end position="87"/>
    </location>
</feature>
<keyword evidence="1" id="KW-0805">Transcription regulation</keyword>
<dbReference type="GO" id="GO:0003700">
    <property type="term" value="F:DNA-binding transcription factor activity"/>
    <property type="evidence" value="ECO:0007669"/>
    <property type="project" value="InterPro"/>
</dbReference>
<dbReference type="HOGENOM" id="CLU_097806_2_0_6"/>
<dbReference type="STRING" id="314285.KT71_17586"/>
<dbReference type="SUPFAM" id="SSF46785">
    <property type="entry name" value="Winged helix' DNA-binding domain"/>
    <property type="match status" value="1"/>
</dbReference>
<reference evidence="5 6" key="1">
    <citation type="journal article" date="2007" name="Proc. Natl. Acad. Sci. U.S.A.">
        <title>Characterization of a marine gammaproteobacterium capable of aerobic anoxygenic photosynthesis.</title>
        <authorList>
            <person name="Fuchs B.M."/>
            <person name="Spring S."/>
            <person name="Teeling H."/>
            <person name="Quast C."/>
            <person name="Wulf J."/>
            <person name="Schattenhofer M."/>
            <person name="Yan S."/>
            <person name="Ferriera S."/>
            <person name="Johnson J."/>
            <person name="Glockner F.O."/>
            <person name="Amann R."/>
        </authorList>
    </citation>
    <scope>NUCLEOTIDE SEQUENCE [LARGE SCALE GENOMIC DNA]</scope>
    <source>
        <strain evidence="5">KT71</strain>
    </source>
</reference>
<sequence length="123" mass="13306">MFSALAQETRLRAFRLLVQAGPDGMAAGELSDALGTPHNTMSFHLNHLSTAGIISSQKKGRSIIYSANFNVTRDLIAFMVEDCCNGTFANIRDDKKTGCSIIELSDFCSVEDSVAAVSERESL</sequence>
<dbReference type="AlphaFoldDB" id="A4A482"/>
<keyword evidence="3" id="KW-0804">Transcription</keyword>
<dbReference type="InterPro" id="IPR001845">
    <property type="entry name" value="HTH_ArsR_DNA-bd_dom"/>
</dbReference>
<evidence type="ECO:0000313" key="6">
    <source>
        <dbReference type="Proteomes" id="UP000019205"/>
    </source>
</evidence>
<accession>A4A482</accession>
<evidence type="ECO:0000259" key="4">
    <source>
        <dbReference type="PROSITE" id="PS50987"/>
    </source>
</evidence>
<evidence type="ECO:0000256" key="3">
    <source>
        <dbReference type="ARBA" id="ARBA00023163"/>
    </source>
</evidence>
<evidence type="ECO:0000256" key="2">
    <source>
        <dbReference type="ARBA" id="ARBA00023125"/>
    </source>
</evidence>
<dbReference type="Proteomes" id="UP000019205">
    <property type="component" value="Chromosome"/>
</dbReference>
<dbReference type="InterPro" id="IPR011991">
    <property type="entry name" value="ArsR-like_HTH"/>
</dbReference>
<dbReference type="PROSITE" id="PS50987">
    <property type="entry name" value="HTH_ARSR_2"/>
    <property type="match status" value="1"/>
</dbReference>
<dbReference type="PANTHER" id="PTHR43132">
    <property type="entry name" value="ARSENICAL RESISTANCE OPERON REPRESSOR ARSR-RELATED"/>
    <property type="match status" value="1"/>
</dbReference>
<dbReference type="SMART" id="SM00418">
    <property type="entry name" value="HTH_ARSR"/>
    <property type="match status" value="1"/>
</dbReference>
<dbReference type="InterPro" id="IPR036390">
    <property type="entry name" value="WH_DNA-bd_sf"/>
</dbReference>
<reference evidence="5 6" key="2">
    <citation type="journal article" date="2009" name="PLoS ONE">
        <title>The photosynthetic apparatus and its regulation in the aerobic gammaproteobacterium Congregibacter litoralis gen. nov., sp. nov.</title>
        <authorList>
            <person name="Spring S."/>
            <person name="Lunsdorf H."/>
            <person name="Fuchs B.M."/>
            <person name="Tindall B.J."/>
        </authorList>
    </citation>
    <scope>NUCLEOTIDE SEQUENCE [LARGE SCALE GENOMIC DNA]</scope>
    <source>
        <strain evidence="5">KT71</strain>
    </source>
</reference>